<evidence type="ECO:0008006" key="3">
    <source>
        <dbReference type="Google" id="ProtNLM"/>
    </source>
</evidence>
<evidence type="ECO:0000313" key="1">
    <source>
        <dbReference type="EMBL" id="WEK36564.1"/>
    </source>
</evidence>
<organism evidence="1 2">
    <name type="scientific">Candidatus Pseudobacter hemicellulosilyticus</name>
    <dbReference type="NCBI Taxonomy" id="3121375"/>
    <lineage>
        <taxon>Bacteria</taxon>
        <taxon>Pseudomonadati</taxon>
        <taxon>Bacteroidota</taxon>
        <taxon>Chitinophagia</taxon>
        <taxon>Chitinophagales</taxon>
        <taxon>Chitinophagaceae</taxon>
        <taxon>Pseudobacter</taxon>
    </lineage>
</organism>
<reference evidence="1" key="1">
    <citation type="submission" date="2023-03" db="EMBL/GenBank/DDBJ databases">
        <title>Andean soil-derived lignocellulolytic bacterial consortium as a source of novel taxa and putative plastic-active enzymes.</title>
        <authorList>
            <person name="Diaz-Garcia L."/>
            <person name="Chuvochina M."/>
            <person name="Feuerriegel G."/>
            <person name="Bunk B."/>
            <person name="Sproer C."/>
            <person name="Streit W.R."/>
            <person name="Rodriguez L.M."/>
            <person name="Overmann J."/>
            <person name="Jimenez D.J."/>
        </authorList>
    </citation>
    <scope>NUCLEOTIDE SEQUENCE</scope>
    <source>
        <strain evidence="1">MAG 7</strain>
    </source>
</reference>
<dbReference type="Proteomes" id="UP001220610">
    <property type="component" value="Chromosome"/>
</dbReference>
<dbReference type="AlphaFoldDB" id="A0AAJ5WSM5"/>
<accession>A0AAJ5WSM5</accession>
<gene>
    <name evidence="1" type="ORF">P0Y53_03545</name>
</gene>
<sequence>MDILVFKTNIRYQKHIHAVRDQLSAMQGIIRWNVDLQDKDKILRIEANDLSPRTVEHTLVHAGYFCEELPD</sequence>
<proteinExistence type="predicted"/>
<evidence type="ECO:0000313" key="2">
    <source>
        <dbReference type="Proteomes" id="UP001220610"/>
    </source>
</evidence>
<protein>
    <recommendedName>
        <fullName evidence="3">HMA domain-containing protein</fullName>
    </recommendedName>
</protein>
<dbReference type="EMBL" id="CP119311">
    <property type="protein sequence ID" value="WEK36564.1"/>
    <property type="molecule type" value="Genomic_DNA"/>
</dbReference>
<name>A0AAJ5WSM5_9BACT</name>